<organism evidence="3 4">
    <name type="scientific">Aphanomyces stellatus</name>
    <dbReference type="NCBI Taxonomy" id="120398"/>
    <lineage>
        <taxon>Eukaryota</taxon>
        <taxon>Sar</taxon>
        <taxon>Stramenopiles</taxon>
        <taxon>Oomycota</taxon>
        <taxon>Saprolegniomycetes</taxon>
        <taxon>Saprolegniales</taxon>
        <taxon>Verrucalvaceae</taxon>
        <taxon>Aphanomyces</taxon>
    </lineage>
</organism>
<proteinExistence type="predicted"/>
<reference evidence="2" key="2">
    <citation type="submission" date="2019-06" db="EMBL/GenBank/DDBJ databases">
        <title>Genomics analysis of Aphanomyces spp. identifies a new class of oomycete effector associated with host adaptation.</title>
        <authorList>
            <person name="Gaulin E."/>
        </authorList>
    </citation>
    <scope>NUCLEOTIDE SEQUENCE</scope>
    <source>
        <strain evidence="2">CBS 578.67</strain>
    </source>
</reference>
<evidence type="ECO:0000313" key="3">
    <source>
        <dbReference type="EMBL" id="VFT88822.1"/>
    </source>
</evidence>
<evidence type="ECO:0000259" key="1">
    <source>
        <dbReference type="Pfam" id="PF13472"/>
    </source>
</evidence>
<dbReference type="EMBL" id="CAADRA010005346">
    <property type="protein sequence ID" value="VFT88822.1"/>
    <property type="molecule type" value="Genomic_DNA"/>
</dbReference>
<dbReference type="InterPro" id="IPR013830">
    <property type="entry name" value="SGNH_hydro"/>
</dbReference>
<dbReference type="PANTHER" id="PTHR14209">
    <property type="entry name" value="ISOAMYL ACETATE-HYDROLYZING ESTERASE 1"/>
    <property type="match status" value="1"/>
</dbReference>
<dbReference type="Pfam" id="PF13472">
    <property type="entry name" value="Lipase_GDSL_2"/>
    <property type="match status" value="1"/>
</dbReference>
<dbReference type="Proteomes" id="UP000332933">
    <property type="component" value="Unassembled WGS sequence"/>
</dbReference>
<keyword evidence="4" id="KW-1185">Reference proteome</keyword>
<evidence type="ECO:0000313" key="2">
    <source>
        <dbReference type="EMBL" id="KAF0697341.1"/>
    </source>
</evidence>
<feature type="domain" description="SGNH hydrolase-type esterase" evidence="1">
    <location>
        <begin position="42"/>
        <end position="213"/>
    </location>
</feature>
<dbReference type="OrthoDB" id="671439at2759"/>
<dbReference type="PANTHER" id="PTHR14209:SF19">
    <property type="entry name" value="ISOAMYL ACETATE-HYDROLYZING ESTERASE 1 HOMOLOG"/>
    <property type="match status" value="1"/>
</dbReference>
<name>A0A485KUB9_9STRA</name>
<dbReference type="InterPro" id="IPR045136">
    <property type="entry name" value="Iah1-like"/>
</dbReference>
<dbReference type="AlphaFoldDB" id="A0A485KUB9"/>
<dbReference type="CDD" id="cd01838">
    <property type="entry name" value="Isoamyl_acetate_hydrolase_like"/>
    <property type="match status" value="1"/>
</dbReference>
<protein>
    <submittedName>
        <fullName evidence="3">Aste57867_11967 protein</fullName>
    </submittedName>
</protein>
<gene>
    <name evidence="3" type="primary">Aste57867_11967</name>
    <name evidence="2" type="ORF">As57867_011922</name>
    <name evidence="3" type="ORF">ASTE57867_11967</name>
</gene>
<dbReference type="EMBL" id="VJMH01005325">
    <property type="protein sequence ID" value="KAF0697341.1"/>
    <property type="molecule type" value="Genomic_DNA"/>
</dbReference>
<dbReference type="SUPFAM" id="SSF52266">
    <property type="entry name" value="SGNH hydrolase"/>
    <property type="match status" value="1"/>
</dbReference>
<sequence>MIGLNPMTFRPGQFASQRRSQVSSHDMGFMGAFNGAPLIITVGDSITQFGADPGNMGFQSLLANDYVRKADVVNRGLAGWTTRGWLPKVPLLIEEWRGKPPALVTIFLGANDAALIDKAPEQHVPLDEYDSNLHHMIALLRAAFPTCAILLITPPLVDDARCPSRANFETKKYAAECVRVGAALDVPVLDLWSDLQGRPDLLVDGLHFNQKGNVVAHQLIVDAIAKSFPRLTPAALPSEF</sequence>
<accession>A0A485KUB9</accession>
<reference evidence="3 4" key="1">
    <citation type="submission" date="2019-03" db="EMBL/GenBank/DDBJ databases">
        <authorList>
            <person name="Gaulin E."/>
            <person name="Dumas B."/>
        </authorList>
    </citation>
    <scope>NUCLEOTIDE SEQUENCE [LARGE SCALE GENOMIC DNA]</scope>
    <source>
        <strain evidence="3">CBS 568.67</strain>
    </source>
</reference>
<evidence type="ECO:0000313" key="4">
    <source>
        <dbReference type="Proteomes" id="UP000332933"/>
    </source>
</evidence>
<dbReference type="InterPro" id="IPR036514">
    <property type="entry name" value="SGNH_hydro_sf"/>
</dbReference>
<dbReference type="Gene3D" id="3.40.50.1110">
    <property type="entry name" value="SGNH hydrolase"/>
    <property type="match status" value="1"/>
</dbReference>